<reference evidence="1" key="1">
    <citation type="journal article" date="2015" name="Nature">
        <title>Complex archaea that bridge the gap between prokaryotes and eukaryotes.</title>
        <authorList>
            <person name="Spang A."/>
            <person name="Saw J.H."/>
            <person name="Jorgensen S.L."/>
            <person name="Zaremba-Niedzwiedzka K."/>
            <person name="Martijn J."/>
            <person name="Lind A.E."/>
            <person name="van Eijk R."/>
            <person name="Schleper C."/>
            <person name="Guy L."/>
            <person name="Ettema T.J."/>
        </authorList>
    </citation>
    <scope>NUCLEOTIDE SEQUENCE</scope>
</reference>
<proteinExistence type="predicted"/>
<accession>A0A0F9LWG4</accession>
<sequence>MSTNEQVELLMEQVNDLMIEMQEDEELFQFALVYADDLLAELDKLLDNDS</sequence>
<dbReference type="AlphaFoldDB" id="A0A0F9LWG4"/>
<organism evidence="1">
    <name type="scientific">marine sediment metagenome</name>
    <dbReference type="NCBI Taxonomy" id="412755"/>
    <lineage>
        <taxon>unclassified sequences</taxon>
        <taxon>metagenomes</taxon>
        <taxon>ecological metagenomes</taxon>
    </lineage>
</organism>
<gene>
    <name evidence="1" type="ORF">LCGC14_1458470</name>
</gene>
<comment type="caution">
    <text evidence="1">The sequence shown here is derived from an EMBL/GenBank/DDBJ whole genome shotgun (WGS) entry which is preliminary data.</text>
</comment>
<evidence type="ECO:0000313" key="1">
    <source>
        <dbReference type="EMBL" id="KKM68685.1"/>
    </source>
</evidence>
<dbReference type="EMBL" id="LAZR01010126">
    <property type="protein sequence ID" value="KKM68685.1"/>
    <property type="molecule type" value="Genomic_DNA"/>
</dbReference>
<name>A0A0F9LWG4_9ZZZZ</name>
<protein>
    <submittedName>
        <fullName evidence="1">Uncharacterized protein</fullName>
    </submittedName>
</protein>